<evidence type="ECO:0000256" key="1">
    <source>
        <dbReference type="ARBA" id="ARBA00022723"/>
    </source>
</evidence>
<evidence type="ECO:0000313" key="6">
    <source>
        <dbReference type="EMBL" id="MFD2627579.1"/>
    </source>
</evidence>
<organism evidence="6 7">
    <name type="scientific">Oceanobacillus kapialis</name>
    <dbReference type="NCBI Taxonomy" id="481353"/>
    <lineage>
        <taxon>Bacteria</taxon>
        <taxon>Bacillati</taxon>
        <taxon>Bacillota</taxon>
        <taxon>Bacilli</taxon>
        <taxon>Bacillales</taxon>
        <taxon>Bacillaceae</taxon>
        <taxon>Oceanobacillus</taxon>
    </lineage>
</organism>
<dbReference type="RefSeq" id="WP_379560233.1">
    <property type="nucleotide sequence ID" value="NZ_JBHUMX010000004.1"/>
</dbReference>
<dbReference type="PANTHER" id="PTHR46112:SF2">
    <property type="entry name" value="XAA-PRO AMINOPEPTIDASE P-RELATED"/>
    <property type="match status" value="1"/>
</dbReference>
<dbReference type="Pfam" id="PF00557">
    <property type="entry name" value="Peptidase_M24"/>
    <property type="match status" value="1"/>
</dbReference>
<dbReference type="InterPro" id="IPR036005">
    <property type="entry name" value="Creatinase/aminopeptidase-like"/>
</dbReference>
<comment type="caution">
    <text evidence="6">The sequence shown here is derived from an EMBL/GenBank/DDBJ whole genome shotgun (WGS) entry which is preliminary data.</text>
</comment>
<evidence type="ECO:0000259" key="4">
    <source>
        <dbReference type="Pfam" id="PF00557"/>
    </source>
</evidence>
<feature type="domain" description="Peptidase M24" evidence="4">
    <location>
        <begin position="151"/>
        <end position="358"/>
    </location>
</feature>
<evidence type="ECO:0000259" key="5">
    <source>
        <dbReference type="Pfam" id="PF01321"/>
    </source>
</evidence>
<accession>A0ABW5PW36</accession>
<keyword evidence="2" id="KW-0378">Hydrolase</keyword>
<evidence type="ECO:0000256" key="3">
    <source>
        <dbReference type="RuleBase" id="RU000590"/>
    </source>
</evidence>
<dbReference type="Gene3D" id="3.40.350.10">
    <property type="entry name" value="Creatinase/prolidase N-terminal domain"/>
    <property type="match status" value="1"/>
</dbReference>
<evidence type="ECO:0000313" key="7">
    <source>
        <dbReference type="Proteomes" id="UP001597451"/>
    </source>
</evidence>
<dbReference type="PROSITE" id="PS00491">
    <property type="entry name" value="PROLINE_PEPTIDASE"/>
    <property type="match status" value="1"/>
</dbReference>
<dbReference type="InterPro" id="IPR050659">
    <property type="entry name" value="Peptidase_M24B"/>
</dbReference>
<dbReference type="InterPro" id="IPR029149">
    <property type="entry name" value="Creatin/AminoP/Spt16_N"/>
</dbReference>
<dbReference type="InterPro" id="IPR000587">
    <property type="entry name" value="Creatinase_N"/>
</dbReference>
<dbReference type="SUPFAM" id="SSF55920">
    <property type="entry name" value="Creatinase/aminopeptidase"/>
    <property type="match status" value="1"/>
</dbReference>
<dbReference type="InterPro" id="IPR001131">
    <property type="entry name" value="Peptidase_M24B_aminopep-P_CS"/>
</dbReference>
<sequence length="377" mass="42840">MNVNKRIAKLREIMADKEVELSIINNFENQFYFTGYKAIIYSRPIVLTVDTREINLIVPSLEETNARNETNADKFYVYHETLKEDGSGGSHIEQLKKLISKYPKNIKVGVEFSSMPVLLGNMLKDAGFELVNIERDLEEMRFIKDQEEIDLITESGRLVSLALKKSLENVRDGITEIEFDQFGTEALFNEVAKKHPNSMLDFFVMSPSGLDRSILPHAFSNTRKFEANEIVIHSRQVGLNGYRAECERTFFIGTPTEKQKDAFKLAQEAQAAALDFIKVGVTAKEVNEVARQIFKKAGVEQYNLHRTGHGIGIGLHEQPSLRYDNDLILQEGMVFCVEPGIYIPQIGGFRHSDTVVLKKDGTHLITEYPRDLDSLIF</sequence>
<comment type="similarity">
    <text evidence="3">Belongs to the peptidase M24B family.</text>
</comment>
<feature type="domain" description="Creatinase N-terminal" evidence="5">
    <location>
        <begin position="6"/>
        <end position="143"/>
    </location>
</feature>
<dbReference type="Gene3D" id="3.90.230.10">
    <property type="entry name" value="Creatinase/methionine aminopeptidase superfamily"/>
    <property type="match status" value="1"/>
</dbReference>
<dbReference type="InterPro" id="IPR000994">
    <property type="entry name" value="Pept_M24"/>
</dbReference>
<dbReference type="PANTHER" id="PTHR46112">
    <property type="entry name" value="AMINOPEPTIDASE"/>
    <property type="match status" value="1"/>
</dbReference>
<dbReference type="EMBL" id="JBHUMX010000004">
    <property type="protein sequence ID" value="MFD2627579.1"/>
    <property type="molecule type" value="Genomic_DNA"/>
</dbReference>
<gene>
    <name evidence="6" type="ORF">ACFSUN_02085</name>
</gene>
<name>A0ABW5PW36_9BACI</name>
<dbReference type="SUPFAM" id="SSF53092">
    <property type="entry name" value="Creatinase/prolidase N-terminal domain"/>
    <property type="match status" value="1"/>
</dbReference>
<protein>
    <submittedName>
        <fullName evidence="6">M24 family metallopeptidase</fullName>
    </submittedName>
</protein>
<proteinExistence type="inferred from homology"/>
<dbReference type="Pfam" id="PF01321">
    <property type="entry name" value="Creatinase_N"/>
    <property type="match status" value="1"/>
</dbReference>
<dbReference type="CDD" id="cd01066">
    <property type="entry name" value="APP_MetAP"/>
    <property type="match status" value="1"/>
</dbReference>
<reference evidence="7" key="1">
    <citation type="journal article" date="2019" name="Int. J. Syst. Evol. Microbiol.">
        <title>The Global Catalogue of Microorganisms (GCM) 10K type strain sequencing project: providing services to taxonomists for standard genome sequencing and annotation.</title>
        <authorList>
            <consortium name="The Broad Institute Genomics Platform"/>
            <consortium name="The Broad Institute Genome Sequencing Center for Infectious Disease"/>
            <person name="Wu L."/>
            <person name="Ma J."/>
        </authorList>
    </citation>
    <scope>NUCLEOTIDE SEQUENCE [LARGE SCALE GENOMIC DNA]</scope>
    <source>
        <strain evidence="7">TISTR 1858</strain>
    </source>
</reference>
<keyword evidence="1 3" id="KW-0479">Metal-binding</keyword>
<keyword evidence="7" id="KW-1185">Reference proteome</keyword>
<evidence type="ECO:0000256" key="2">
    <source>
        <dbReference type="ARBA" id="ARBA00022801"/>
    </source>
</evidence>
<dbReference type="Proteomes" id="UP001597451">
    <property type="component" value="Unassembled WGS sequence"/>
</dbReference>